<dbReference type="AlphaFoldDB" id="A0A940X8F5"/>
<reference evidence="1 2" key="1">
    <citation type="submission" date="2021-03" db="EMBL/GenBank/DDBJ databases">
        <title>Flavobacterium Flabelliformis Sp. Nov. And Flavobacterium Geliluteum Sp. Nov., Two Novel Multidrug Resistant Psychrophilic Species Isolated From Antarctica.</title>
        <authorList>
            <person name="Kralova S."/>
            <person name="Busse H.J."/>
            <person name="Bezdicek M."/>
            <person name="Nykrynova M."/>
            <person name="Kroupova E."/>
            <person name="Krsek D."/>
            <person name="Sedlacek I."/>
        </authorList>
    </citation>
    <scope>NUCLEOTIDE SEQUENCE [LARGE SCALE GENOMIC DNA]</scope>
    <source>
        <strain evidence="1 2">P7388</strain>
    </source>
</reference>
<evidence type="ECO:0000313" key="2">
    <source>
        <dbReference type="Proteomes" id="UP000675047"/>
    </source>
</evidence>
<gene>
    <name evidence="1" type="ORF">J3495_05000</name>
</gene>
<comment type="caution">
    <text evidence="1">The sequence shown here is derived from an EMBL/GenBank/DDBJ whole genome shotgun (WGS) entry which is preliminary data.</text>
</comment>
<dbReference type="RefSeq" id="WP_210665468.1">
    <property type="nucleotide sequence ID" value="NZ_JAGFBV010000005.1"/>
</dbReference>
<accession>A0A940X8F5</accession>
<keyword evidence="2" id="KW-1185">Reference proteome</keyword>
<protein>
    <submittedName>
        <fullName evidence="1">Uncharacterized protein</fullName>
    </submittedName>
</protein>
<evidence type="ECO:0000313" key="1">
    <source>
        <dbReference type="EMBL" id="MBP4137437.1"/>
    </source>
</evidence>
<sequence>MGRELKRVPLDFNWPSNQVWKGFINPFRSQECKSCDGCGLNPATKKLQDEWYASDNPKWVDLPNGRRYNDNGWSNHITEIEIAALIKERRLGDFTSVFKSGEGWVKKDPEYIPTPDEVNEWNRTGMGHDSINRWICVEARAKHLGIYGKCEFCEGEGEIWQSEEIKKMHDDWKDFEPPTGEGFQLWETTSEGGPNSPVFKTLDELCEWCGDNATTFGSSKATKEQWKSMLKDFVHHQSGNMIFL</sequence>
<organism evidence="1 2">
    <name type="scientific">Flavobacterium geliluteum</name>
    <dbReference type="NCBI Taxonomy" id="2816120"/>
    <lineage>
        <taxon>Bacteria</taxon>
        <taxon>Pseudomonadati</taxon>
        <taxon>Bacteroidota</taxon>
        <taxon>Flavobacteriia</taxon>
        <taxon>Flavobacteriales</taxon>
        <taxon>Flavobacteriaceae</taxon>
        <taxon>Flavobacterium</taxon>
    </lineage>
</organism>
<dbReference type="Proteomes" id="UP000675047">
    <property type="component" value="Unassembled WGS sequence"/>
</dbReference>
<name>A0A940X8F5_9FLAO</name>
<proteinExistence type="predicted"/>
<dbReference type="EMBL" id="JAGFBV010000005">
    <property type="protein sequence ID" value="MBP4137437.1"/>
    <property type="molecule type" value="Genomic_DNA"/>
</dbReference>